<accession>A0ABU0CVR6</accession>
<sequence>MNKQEWDTEKNIQIAIQEDYENTPEPPLSKEETWNHIQNTIATRKNKPFQQIRKMIAVVILCAVMIITLFQSLDVSANSWVSQLITKAKGTVTQLIGSVGEPTPLNKNQPPPDIIHYSGEVKLVTMSLEEAQEVTSFSIVLPSHVPEGFNLRDVTVELVDDEKSDQIILNYVKGEETLTIRETNIQEQMGYSIGVDHEDTKIIDVDIQGNSGTLFIFKDNSKKLIWVDQDLQFIIDSQLSEHEIKKVANTM</sequence>
<keyword evidence="4" id="KW-1185">Reference proteome</keyword>
<dbReference type="InterPro" id="IPR052944">
    <property type="entry name" value="Sporulation_related"/>
</dbReference>
<dbReference type="RefSeq" id="WP_307342255.1">
    <property type="nucleotide sequence ID" value="NZ_JAUSUQ010000014.1"/>
</dbReference>
<keyword evidence="1" id="KW-0472">Membrane</keyword>
<name>A0ABU0CVR6_9BACI</name>
<protein>
    <recommendedName>
        <fullName evidence="2">DUF4367 domain-containing protein</fullName>
    </recommendedName>
</protein>
<evidence type="ECO:0000313" key="4">
    <source>
        <dbReference type="Proteomes" id="UP001232445"/>
    </source>
</evidence>
<dbReference type="EMBL" id="JAUSUQ010000014">
    <property type="protein sequence ID" value="MDQ0340511.1"/>
    <property type="molecule type" value="Genomic_DNA"/>
</dbReference>
<dbReference type="Proteomes" id="UP001232445">
    <property type="component" value="Unassembled WGS sequence"/>
</dbReference>
<evidence type="ECO:0000313" key="3">
    <source>
        <dbReference type="EMBL" id="MDQ0340511.1"/>
    </source>
</evidence>
<dbReference type="InterPro" id="IPR025377">
    <property type="entry name" value="DUF4367"/>
</dbReference>
<feature type="transmembrane region" description="Helical" evidence="1">
    <location>
        <begin position="55"/>
        <end position="73"/>
    </location>
</feature>
<dbReference type="Pfam" id="PF14285">
    <property type="entry name" value="DUF4367"/>
    <property type="match status" value="1"/>
</dbReference>
<evidence type="ECO:0000256" key="1">
    <source>
        <dbReference type="SAM" id="Phobius"/>
    </source>
</evidence>
<reference evidence="3 4" key="1">
    <citation type="submission" date="2023-07" db="EMBL/GenBank/DDBJ databases">
        <title>Genomic Encyclopedia of Type Strains, Phase IV (KMG-IV): sequencing the most valuable type-strain genomes for metagenomic binning, comparative biology and taxonomic classification.</title>
        <authorList>
            <person name="Goeker M."/>
        </authorList>
    </citation>
    <scope>NUCLEOTIDE SEQUENCE [LARGE SCALE GENOMIC DNA]</scope>
    <source>
        <strain evidence="3 4">DSM 17740</strain>
    </source>
</reference>
<dbReference type="PANTHER" id="PTHR37507">
    <property type="entry name" value="SPORULATION PROTEIN YDCC"/>
    <property type="match status" value="1"/>
</dbReference>
<gene>
    <name evidence="3" type="ORF">J2S00_003326</name>
</gene>
<evidence type="ECO:0000259" key="2">
    <source>
        <dbReference type="Pfam" id="PF14285"/>
    </source>
</evidence>
<keyword evidence="1" id="KW-1133">Transmembrane helix</keyword>
<organism evidence="3 4">
    <name type="scientific">Caldalkalibacillus uzonensis</name>
    <dbReference type="NCBI Taxonomy" id="353224"/>
    <lineage>
        <taxon>Bacteria</taxon>
        <taxon>Bacillati</taxon>
        <taxon>Bacillota</taxon>
        <taxon>Bacilli</taxon>
        <taxon>Bacillales</taxon>
        <taxon>Bacillaceae</taxon>
        <taxon>Caldalkalibacillus</taxon>
    </lineage>
</organism>
<comment type="caution">
    <text evidence="3">The sequence shown here is derived from an EMBL/GenBank/DDBJ whole genome shotgun (WGS) entry which is preliminary data.</text>
</comment>
<proteinExistence type="predicted"/>
<keyword evidence="1" id="KW-0812">Transmembrane</keyword>
<dbReference type="PANTHER" id="PTHR37507:SF2">
    <property type="entry name" value="SPORULATION PROTEIN YDCC"/>
    <property type="match status" value="1"/>
</dbReference>
<feature type="domain" description="DUF4367" evidence="2">
    <location>
        <begin position="140"/>
        <end position="251"/>
    </location>
</feature>